<name>A0A9J5ZNI1_SOLCO</name>
<proteinExistence type="predicted"/>
<accession>A0A9J5ZNI1</accession>
<evidence type="ECO:0000313" key="2">
    <source>
        <dbReference type="Proteomes" id="UP000824120"/>
    </source>
</evidence>
<comment type="caution">
    <text evidence="1">The sequence shown here is derived from an EMBL/GenBank/DDBJ whole genome shotgun (WGS) entry which is preliminary data.</text>
</comment>
<gene>
    <name evidence="1" type="ORF">H5410_013534</name>
</gene>
<protein>
    <submittedName>
        <fullName evidence="1">Uncharacterized protein</fullName>
    </submittedName>
</protein>
<dbReference type="Proteomes" id="UP000824120">
    <property type="component" value="Chromosome 3"/>
</dbReference>
<sequence length="210" mass="23815">MGVFSHTSKVLLQPKNEESKIPKSKSLEMKPSSSSIHHLLAPSFGIVMLWVIGQYSTTSWNFSMLCRVLPCSVTLILSVRLSTLEQKCPSFPSIFKYLKLKQTRVQLITKGVSNSARQDSIMNVHNNTQITHAKINCVLKDLSCDTPLPKILMRLINSRSGIRCDTHTKNEEHNACFNHRFALNFQSTFNLAYSRSKRFFLRLVIGLSAK</sequence>
<organism evidence="1 2">
    <name type="scientific">Solanum commersonii</name>
    <name type="common">Commerson's wild potato</name>
    <name type="synonym">Commerson's nightshade</name>
    <dbReference type="NCBI Taxonomy" id="4109"/>
    <lineage>
        <taxon>Eukaryota</taxon>
        <taxon>Viridiplantae</taxon>
        <taxon>Streptophyta</taxon>
        <taxon>Embryophyta</taxon>
        <taxon>Tracheophyta</taxon>
        <taxon>Spermatophyta</taxon>
        <taxon>Magnoliopsida</taxon>
        <taxon>eudicotyledons</taxon>
        <taxon>Gunneridae</taxon>
        <taxon>Pentapetalae</taxon>
        <taxon>asterids</taxon>
        <taxon>lamiids</taxon>
        <taxon>Solanales</taxon>
        <taxon>Solanaceae</taxon>
        <taxon>Solanoideae</taxon>
        <taxon>Solaneae</taxon>
        <taxon>Solanum</taxon>
    </lineage>
</organism>
<evidence type="ECO:0000313" key="1">
    <source>
        <dbReference type="EMBL" id="KAG5613710.1"/>
    </source>
</evidence>
<dbReference type="AlphaFoldDB" id="A0A9J5ZNI1"/>
<dbReference type="EMBL" id="JACXVP010000003">
    <property type="protein sequence ID" value="KAG5613710.1"/>
    <property type="molecule type" value="Genomic_DNA"/>
</dbReference>
<keyword evidence="2" id="KW-1185">Reference proteome</keyword>
<reference evidence="1 2" key="1">
    <citation type="submission" date="2020-09" db="EMBL/GenBank/DDBJ databases">
        <title>De no assembly of potato wild relative species, Solanum commersonii.</title>
        <authorList>
            <person name="Cho K."/>
        </authorList>
    </citation>
    <scope>NUCLEOTIDE SEQUENCE [LARGE SCALE GENOMIC DNA]</scope>
    <source>
        <strain evidence="1">LZ3.2</strain>
        <tissue evidence="1">Leaf</tissue>
    </source>
</reference>
<feature type="non-terminal residue" evidence="1">
    <location>
        <position position="210"/>
    </location>
</feature>